<dbReference type="EMBL" id="FNPR01000004">
    <property type="protein sequence ID" value="SDY80380.1"/>
    <property type="molecule type" value="Genomic_DNA"/>
</dbReference>
<dbReference type="AlphaFoldDB" id="A0A1H3MVA7"/>
<evidence type="ECO:0000313" key="3">
    <source>
        <dbReference type="Proteomes" id="UP000199026"/>
    </source>
</evidence>
<evidence type="ECO:0000313" key="2">
    <source>
        <dbReference type="EMBL" id="SDY80380.1"/>
    </source>
</evidence>
<dbReference type="InterPro" id="IPR006342">
    <property type="entry name" value="FkbM_mtfrase"/>
</dbReference>
<organism evidence="2 3">
    <name type="scientific">Lentibacter algarum</name>
    <dbReference type="NCBI Taxonomy" id="576131"/>
    <lineage>
        <taxon>Bacteria</taxon>
        <taxon>Pseudomonadati</taxon>
        <taxon>Pseudomonadota</taxon>
        <taxon>Alphaproteobacteria</taxon>
        <taxon>Rhodobacterales</taxon>
        <taxon>Roseobacteraceae</taxon>
        <taxon>Lentibacter</taxon>
    </lineage>
</organism>
<proteinExistence type="predicted"/>
<gene>
    <name evidence="2" type="ORF">SAMN05444486_1041</name>
</gene>
<keyword evidence="2" id="KW-0489">Methyltransferase</keyword>
<dbReference type="Pfam" id="PF05050">
    <property type="entry name" value="Methyltransf_21"/>
    <property type="match status" value="1"/>
</dbReference>
<evidence type="ECO:0000259" key="1">
    <source>
        <dbReference type="Pfam" id="PF05050"/>
    </source>
</evidence>
<dbReference type="GO" id="GO:0032259">
    <property type="term" value="P:methylation"/>
    <property type="evidence" value="ECO:0007669"/>
    <property type="project" value="UniProtKB-KW"/>
</dbReference>
<dbReference type="InterPro" id="IPR029063">
    <property type="entry name" value="SAM-dependent_MTases_sf"/>
</dbReference>
<keyword evidence="2" id="KW-0808">Transferase</keyword>
<dbReference type="Proteomes" id="UP000199026">
    <property type="component" value="Unassembled WGS sequence"/>
</dbReference>
<feature type="domain" description="Methyltransferase FkbM" evidence="1">
    <location>
        <begin position="23"/>
        <end position="124"/>
    </location>
</feature>
<protein>
    <submittedName>
        <fullName evidence="2">Methyltransferase, FkbM family</fullName>
    </submittedName>
</protein>
<accession>A0A1H3MVA7</accession>
<dbReference type="Gene3D" id="3.40.50.150">
    <property type="entry name" value="Vaccinia Virus protein VP39"/>
    <property type="match status" value="1"/>
</dbReference>
<dbReference type="GO" id="GO:0008168">
    <property type="term" value="F:methyltransferase activity"/>
    <property type="evidence" value="ECO:0007669"/>
    <property type="project" value="UniProtKB-KW"/>
</dbReference>
<keyword evidence="3" id="KW-1185">Reference proteome</keyword>
<name>A0A1H3MVA7_9RHOB</name>
<reference evidence="2 3" key="1">
    <citation type="submission" date="2016-10" db="EMBL/GenBank/DDBJ databases">
        <authorList>
            <person name="de Groot N.N."/>
        </authorList>
    </citation>
    <scope>NUCLEOTIDE SEQUENCE [LARGE SCALE GENOMIC DNA]</scope>
    <source>
        <strain evidence="2 3">DSM 24677</strain>
    </source>
</reference>
<dbReference type="STRING" id="576131.SAMN05444486_1041"/>
<dbReference type="SUPFAM" id="SSF53335">
    <property type="entry name" value="S-adenosyl-L-methionine-dependent methyltransferases"/>
    <property type="match status" value="1"/>
</dbReference>
<sequence length="140" mass="15411">MVPKTLTTDTVEFMNVAIGYSCDGYLQFEVSNSHHGNKISTSKIEDVPTRMVKAMSLSDLTKKYVCKSEYSLVCDIEGAELEMLRRDGGALKKCKCLILETHPSVFSEMGSSVEEVMDLIAAAGLKIVARDQDVLVALRD</sequence>